<organism evidence="2 3">
    <name type="scientific">Halosimplex pelagicum</name>
    <dbReference type="NCBI Taxonomy" id="869886"/>
    <lineage>
        <taxon>Archaea</taxon>
        <taxon>Methanobacteriati</taxon>
        <taxon>Methanobacteriota</taxon>
        <taxon>Stenosarchaea group</taxon>
        <taxon>Halobacteria</taxon>
        <taxon>Halobacteriales</taxon>
        <taxon>Haloarculaceae</taxon>
        <taxon>Halosimplex</taxon>
    </lineage>
</organism>
<dbReference type="GeneID" id="56084318"/>
<dbReference type="RefSeq" id="WP_179918268.1">
    <property type="nucleotide sequence ID" value="NZ_CP058909.1"/>
</dbReference>
<keyword evidence="1" id="KW-0812">Transmembrane</keyword>
<dbReference type="EMBL" id="CP058909">
    <property type="protein sequence ID" value="QLH83218.1"/>
    <property type="molecule type" value="Genomic_DNA"/>
</dbReference>
<dbReference type="AlphaFoldDB" id="A0A7D5PDA9"/>
<dbReference type="KEGG" id="hpel:HZS54_16975"/>
<reference evidence="2 3" key="1">
    <citation type="submission" date="2020-07" db="EMBL/GenBank/DDBJ databases">
        <title>Halosimplex litoreum sp. nov. and Halosimplex rubrum sp. nov., isolated from different salt environments.</title>
        <authorList>
            <person name="Cui H."/>
        </authorList>
    </citation>
    <scope>NUCLEOTIDE SEQUENCE [LARGE SCALE GENOMIC DNA]</scope>
    <source>
        <strain evidence="2 3">R2</strain>
    </source>
</reference>
<keyword evidence="3" id="KW-1185">Reference proteome</keyword>
<proteinExistence type="predicted"/>
<keyword evidence="1" id="KW-1133">Transmembrane helix</keyword>
<keyword evidence="1" id="KW-0472">Membrane</keyword>
<evidence type="ECO:0000313" key="3">
    <source>
        <dbReference type="Proteomes" id="UP000509346"/>
    </source>
</evidence>
<name>A0A7D5PDA9_9EURY</name>
<evidence type="ECO:0000313" key="2">
    <source>
        <dbReference type="EMBL" id="QLH83218.1"/>
    </source>
</evidence>
<sequence>MTDPYSLRTLAHPELRRDTAVTFGILAIAAVAAGLATPSGNVVSLGLALVGIIGGTHGLGELDDKARELESEA</sequence>
<gene>
    <name evidence="2" type="ORF">HZS54_16975</name>
</gene>
<evidence type="ECO:0000256" key="1">
    <source>
        <dbReference type="SAM" id="Phobius"/>
    </source>
</evidence>
<dbReference type="Proteomes" id="UP000509346">
    <property type="component" value="Chromosome"/>
</dbReference>
<accession>A0A7D5PDA9</accession>
<protein>
    <submittedName>
        <fullName evidence="2">Uncharacterized protein</fullName>
    </submittedName>
</protein>
<feature type="transmembrane region" description="Helical" evidence="1">
    <location>
        <begin position="20"/>
        <end position="36"/>
    </location>
</feature>